<feature type="domain" description="Alpha-type protein kinase" evidence="13">
    <location>
        <begin position="1013"/>
        <end position="1244"/>
    </location>
</feature>
<dbReference type="Ensembl" id="ENSACLT00000020117.2">
    <property type="protein sequence ID" value="ENSACLP00000019658.2"/>
    <property type="gene ID" value="ENSACLG00000013372.2"/>
</dbReference>
<dbReference type="SMART" id="SM00409">
    <property type="entry name" value="IG"/>
    <property type="match status" value="2"/>
</dbReference>
<dbReference type="GeneTree" id="ENSGT00940000158534"/>
<evidence type="ECO:0000256" key="8">
    <source>
        <dbReference type="ARBA" id="ARBA00023319"/>
    </source>
</evidence>
<dbReference type="GO" id="GO:0005634">
    <property type="term" value="C:nucleus"/>
    <property type="evidence" value="ECO:0007669"/>
    <property type="project" value="TreeGrafter"/>
</dbReference>
<reference evidence="15" key="2">
    <citation type="submission" date="2023-03" db="EMBL/GenBank/DDBJ databases">
        <authorList>
            <consortium name="Wellcome Sanger Institute Data Sharing"/>
        </authorList>
    </citation>
    <scope>NUCLEOTIDE SEQUENCE [LARGE SCALE GENOMIC DNA]</scope>
</reference>
<keyword evidence="6" id="KW-0418">Kinase</keyword>
<dbReference type="InterPro" id="IPR013783">
    <property type="entry name" value="Ig-like_fold"/>
</dbReference>
<feature type="region of interest" description="Disordered" evidence="11">
    <location>
        <begin position="201"/>
        <end position="225"/>
    </location>
</feature>
<evidence type="ECO:0000259" key="12">
    <source>
        <dbReference type="PROSITE" id="PS50835"/>
    </source>
</evidence>
<feature type="region of interest" description="Disordered" evidence="11">
    <location>
        <begin position="137"/>
        <end position="185"/>
    </location>
</feature>
<dbReference type="GO" id="GO:0005524">
    <property type="term" value="F:ATP binding"/>
    <property type="evidence" value="ECO:0007669"/>
    <property type="project" value="InterPro"/>
</dbReference>
<evidence type="ECO:0000259" key="13">
    <source>
        <dbReference type="PROSITE" id="PS51158"/>
    </source>
</evidence>
<organism evidence="14 15">
    <name type="scientific">Astatotilapia calliptera</name>
    <name type="common">Eastern happy</name>
    <name type="synonym">Chromis callipterus</name>
    <dbReference type="NCBI Taxonomy" id="8154"/>
    <lineage>
        <taxon>Eukaryota</taxon>
        <taxon>Metazoa</taxon>
        <taxon>Chordata</taxon>
        <taxon>Craniata</taxon>
        <taxon>Vertebrata</taxon>
        <taxon>Euteleostomi</taxon>
        <taxon>Actinopterygii</taxon>
        <taxon>Neopterygii</taxon>
        <taxon>Teleostei</taxon>
        <taxon>Neoteleostei</taxon>
        <taxon>Acanthomorphata</taxon>
        <taxon>Ovalentaria</taxon>
        <taxon>Cichlomorphae</taxon>
        <taxon>Cichliformes</taxon>
        <taxon>Cichlidae</taxon>
        <taxon>African cichlids</taxon>
        <taxon>Pseudocrenilabrinae</taxon>
        <taxon>Haplochromini</taxon>
        <taxon>Astatotilapia</taxon>
    </lineage>
</organism>
<evidence type="ECO:0000256" key="11">
    <source>
        <dbReference type="SAM" id="MobiDB-lite"/>
    </source>
</evidence>
<proteinExistence type="inferred from homology"/>
<evidence type="ECO:0000256" key="10">
    <source>
        <dbReference type="ARBA" id="ARBA00048679"/>
    </source>
</evidence>
<dbReference type="Gene3D" id="3.20.200.10">
    <property type="entry name" value="MHCK/EF2 kinase"/>
    <property type="match status" value="1"/>
</dbReference>
<feature type="domain" description="Ig-like" evidence="12">
    <location>
        <begin position="26"/>
        <end position="117"/>
    </location>
</feature>
<dbReference type="Pfam" id="PF07679">
    <property type="entry name" value="I-set"/>
    <property type="match status" value="2"/>
</dbReference>
<dbReference type="Gene3D" id="2.60.40.10">
    <property type="entry name" value="Immunoglobulins"/>
    <property type="match status" value="2"/>
</dbReference>
<comment type="catalytic activity">
    <reaction evidence="10">
        <text>L-seryl-[protein] + ATP = O-phospho-L-seryl-[protein] + ADP + H(+)</text>
        <dbReference type="Rhea" id="RHEA:17989"/>
        <dbReference type="Rhea" id="RHEA-COMP:9863"/>
        <dbReference type="Rhea" id="RHEA-COMP:11604"/>
        <dbReference type="ChEBI" id="CHEBI:15378"/>
        <dbReference type="ChEBI" id="CHEBI:29999"/>
        <dbReference type="ChEBI" id="CHEBI:30616"/>
        <dbReference type="ChEBI" id="CHEBI:83421"/>
        <dbReference type="ChEBI" id="CHEBI:456216"/>
        <dbReference type="EC" id="2.7.11.1"/>
    </reaction>
</comment>
<dbReference type="OrthoDB" id="301415at2759"/>
<keyword evidence="7" id="KW-1015">Disulfide bond</keyword>
<reference evidence="14 15" key="1">
    <citation type="submission" date="2018-05" db="EMBL/GenBank/DDBJ databases">
        <authorList>
            <person name="Datahose"/>
        </authorList>
    </citation>
    <scope>NUCLEOTIDE SEQUENCE</scope>
</reference>
<dbReference type="PROSITE" id="PS51158">
    <property type="entry name" value="ALPHA_KINASE"/>
    <property type="match status" value="1"/>
</dbReference>
<keyword evidence="4" id="KW-0808">Transferase</keyword>
<dbReference type="CDD" id="cd16973">
    <property type="entry name" value="Alpha_kinase_ALPK3"/>
    <property type="match status" value="1"/>
</dbReference>
<dbReference type="PANTHER" id="PTHR47091">
    <property type="entry name" value="ALPHA-PROTEIN KINASE 2-RELATED"/>
    <property type="match status" value="1"/>
</dbReference>
<feature type="region of interest" description="Disordered" evidence="11">
    <location>
        <begin position="787"/>
        <end position="822"/>
    </location>
</feature>
<feature type="compositionally biased region" description="Basic and acidic residues" evidence="11">
    <location>
        <begin position="137"/>
        <end position="152"/>
    </location>
</feature>
<evidence type="ECO:0000256" key="9">
    <source>
        <dbReference type="ARBA" id="ARBA00047899"/>
    </source>
</evidence>
<sequence>MTDQLHFLVRSTLCSVIAHLTEETQPSFEATLKSKAVSENSNVKFSCVVRGYPAPQVTWYKDDMQLDRYCGLPKYEIFHNGQNHSLHIYKCTVEDAAIYQASAINSKGIVSCSGVLEVGEMNEFKIHQRYFAKVKQKAESRRREAEGKENQEPPRTMSPDRTQRKRRSTMEAFLSTPSSMEDDGNEENHQAVVLETKPRLQGAPGEEVKEKPVPIPNGTMSSLSKGEPVNNTGRNMYLQLGKSVLVLCPKVTQDPTKMNRNDAPVSLELPPDQCMVSSRQQKTAIERPTVADEIQTPLLHSGFKTAIDTMTQDAWDHSKASNEVLSTKVQKSPLKSPVSGENALGCNISLSILESQVNTTIKAVEGTEIQHDEKAELTKLLVESDNPNEKIVKMETETAAVNVTEQTKTEESKDARNKYTGGIIVDAPCNETGQKEHISKVVKKSSLDLKHLMEDINDTSPSRLTKSAENTTSVEHIKGFQEISKPETKIISIAELLRSQIKALESALANPVSDIPPHSNLLQNQSVTARARQELVQDNRKLEVKKFMPKRENKKSVDESPPTTIKATLMEVYHQLHKTDYEQSKTQSATSQPLQALLMPPISAIDSGTNKVMAGLHGSVEKYNGGAMDIGKEIQPSILVQPENCSVVVSQQTTPKLNFPSLTSEVKLISTLSNLCGTASQEPESPLTVTNKKQSIQEANIVNSERTKDEHVQGKDVQFTQKLTPEIKLSSTNERDLTTVSDQCKMEEQYTNTSSLQSNERFPSETGSNTQGNNLPLILKEVKEGLPSDSTANQTAEPSPSLKKRTCVSPIPSATPQELASGARRKILTPKLSTTAVALSVSPSVLRRSSALQPTGEQTSLLERRSPILSRKKMPAEEIQTERKPEEKDKRNPFKAPQVIRKIRAETFADASGHLKLWCQFFNVLSDSTIKWYKNEVAITQVKRKAGDEAQVNLAIVQASSKDAGVYGCSITNDYGTDSTDILLSADILTGLSIREDLGVGEEIEMTPLIFSKGVADSGVWGNKFFGRIMMKESHIGDGCSHKVWRAKVIYGLEPVFESGNTCIIKVCNPIAYGGKEDSCLIDTNLDIMKQECKIQNLAREYCKIFAAETRVIENFGPSLEVIPVYLMYRPANAVPYATVETDLTGVYQKFSDLDYTGRIDMRTGSEVEQKCCTLQHWIFQWTNGNLLFTRLEGVDTKITGVGISVKSTGHQGLSIEANPKVFEQFVSQHKCNYFCGLLGLRSLKVMDSLLTPAKPKSSRSPLLQRKMAAGSSSPQTGRKAAGSPRLSRKTEQEGSKMATKQKAADAPKTMKMA</sequence>
<evidence type="ECO:0000256" key="3">
    <source>
        <dbReference type="ARBA" id="ARBA00022527"/>
    </source>
</evidence>
<dbReference type="InterPro" id="IPR013098">
    <property type="entry name" value="Ig_I-set"/>
</dbReference>
<dbReference type="SUPFAM" id="SSF48726">
    <property type="entry name" value="Immunoglobulin"/>
    <property type="match status" value="2"/>
</dbReference>
<keyword evidence="5" id="KW-0677">Repeat</keyword>
<dbReference type="EC" id="2.7.11.1" evidence="2"/>
<dbReference type="InterPro" id="IPR003599">
    <property type="entry name" value="Ig_sub"/>
</dbReference>
<feature type="region of interest" description="Disordered" evidence="11">
    <location>
        <begin position="1255"/>
        <end position="1314"/>
    </location>
</feature>
<evidence type="ECO:0000313" key="15">
    <source>
        <dbReference type="Proteomes" id="UP000265100"/>
    </source>
</evidence>
<keyword evidence="8" id="KW-0393">Immunoglobulin domain</keyword>
<evidence type="ECO:0000256" key="7">
    <source>
        <dbReference type="ARBA" id="ARBA00023157"/>
    </source>
</evidence>
<dbReference type="OMA" id="MTESHIG"/>
<evidence type="ECO:0000256" key="6">
    <source>
        <dbReference type="ARBA" id="ARBA00022777"/>
    </source>
</evidence>
<feature type="region of interest" description="Disordered" evidence="11">
    <location>
        <begin position="744"/>
        <end position="774"/>
    </location>
</feature>
<dbReference type="Pfam" id="PF02816">
    <property type="entry name" value="Alpha_kinase"/>
    <property type="match status" value="1"/>
</dbReference>
<dbReference type="PROSITE" id="PS50835">
    <property type="entry name" value="IG_LIKE"/>
    <property type="match status" value="2"/>
</dbReference>
<name>A0A3P8PRP7_ASTCA</name>
<feature type="compositionally biased region" description="Basic and acidic residues" evidence="11">
    <location>
        <begin position="874"/>
        <end position="892"/>
    </location>
</feature>
<dbReference type="InterPro" id="IPR011009">
    <property type="entry name" value="Kinase-like_dom_sf"/>
</dbReference>
<reference evidence="14" key="3">
    <citation type="submission" date="2025-08" db="UniProtKB">
        <authorList>
            <consortium name="Ensembl"/>
        </authorList>
    </citation>
    <scope>IDENTIFICATION</scope>
</reference>
<keyword evidence="3" id="KW-0723">Serine/threonine-protein kinase</keyword>
<feature type="compositionally biased region" description="Polar residues" evidence="11">
    <location>
        <begin position="788"/>
        <end position="798"/>
    </location>
</feature>
<dbReference type="FunFam" id="2.60.40.10:FF:000069">
    <property type="entry name" value="Alpha-protein kinase 3"/>
    <property type="match status" value="1"/>
</dbReference>
<protein>
    <recommendedName>
        <fullName evidence="2">non-specific serine/threonine protein kinase</fullName>
        <ecNumber evidence="2">2.7.11.1</ecNumber>
    </recommendedName>
</protein>
<evidence type="ECO:0000256" key="2">
    <source>
        <dbReference type="ARBA" id="ARBA00012513"/>
    </source>
</evidence>
<feature type="compositionally biased region" description="Polar residues" evidence="11">
    <location>
        <begin position="749"/>
        <end position="774"/>
    </location>
</feature>
<evidence type="ECO:0000256" key="4">
    <source>
        <dbReference type="ARBA" id="ARBA00022679"/>
    </source>
</evidence>
<dbReference type="SUPFAM" id="SSF56112">
    <property type="entry name" value="Protein kinase-like (PK-like)"/>
    <property type="match status" value="1"/>
</dbReference>
<evidence type="ECO:0000256" key="1">
    <source>
        <dbReference type="ARBA" id="ARBA00008651"/>
    </source>
</evidence>
<comment type="similarity">
    <text evidence="1">Belongs to the protein kinase superfamily. Alpha-type protein kinase family. ALPK subfamily.</text>
</comment>
<dbReference type="InterPro" id="IPR007110">
    <property type="entry name" value="Ig-like_dom"/>
</dbReference>
<accession>A0A3P8PRP7</accession>
<dbReference type="InterPro" id="IPR036179">
    <property type="entry name" value="Ig-like_dom_sf"/>
</dbReference>
<feature type="domain" description="Ig-like" evidence="12">
    <location>
        <begin position="897"/>
        <end position="985"/>
    </location>
</feature>
<dbReference type="Bgee" id="ENSACLG00000013372">
    <property type="expression patterns" value="Expressed in muscle tissue and 1 other cell type or tissue"/>
</dbReference>
<dbReference type="InterPro" id="IPR004166">
    <property type="entry name" value="a-kinase_dom"/>
</dbReference>
<feature type="region of interest" description="Disordered" evidence="11">
    <location>
        <begin position="848"/>
        <end position="893"/>
    </location>
</feature>
<evidence type="ECO:0000256" key="5">
    <source>
        <dbReference type="ARBA" id="ARBA00022737"/>
    </source>
</evidence>
<dbReference type="InterPro" id="IPR003598">
    <property type="entry name" value="Ig_sub2"/>
</dbReference>
<dbReference type="PANTHER" id="PTHR47091:SF1">
    <property type="entry name" value="ALPHA-PROTEIN KINASE 3"/>
    <property type="match status" value="1"/>
</dbReference>
<dbReference type="GO" id="GO:0004674">
    <property type="term" value="F:protein serine/threonine kinase activity"/>
    <property type="evidence" value="ECO:0007669"/>
    <property type="project" value="UniProtKB-KW"/>
</dbReference>
<dbReference type="GO" id="GO:0055013">
    <property type="term" value="P:cardiac muscle cell development"/>
    <property type="evidence" value="ECO:0007669"/>
    <property type="project" value="TreeGrafter"/>
</dbReference>
<dbReference type="STRING" id="8154.ENSACLP00000019658"/>
<dbReference type="Proteomes" id="UP000265100">
    <property type="component" value="Chromosome 1"/>
</dbReference>
<keyword evidence="15" id="KW-1185">Reference proteome</keyword>
<comment type="catalytic activity">
    <reaction evidence="9">
        <text>L-threonyl-[protein] + ATP = O-phospho-L-threonyl-[protein] + ADP + H(+)</text>
        <dbReference type="Rhea" id="RHEA:46608"/>
        <dbReference type="Rhea" id="RHEA-COMP:11060"/>
        <dbReference type="Rhea" id="RHEA-COMP:11605"/>
        <dbReference type="ChEBI" id="CHEBI:15378"/>
        <dbReference type="ChEBI" id="CHEBI:30013"/>
        <dbReference type="ChEBI" id="CHEBI:30616"/>
        <dbReference type="ChEBI" id="CHEBI:61977"/>
        <dbReference type="ChEBI" id="CHEBI:456216"/>
        <dbReference type="EC" id="2.7.11.1"/>
    </reaction>
</comment>
<evidence type="ECO:0000313" key="14">
    <source>
        <dbReference type="Ensembl" id="ENSACLP00000019658.2"/>
    </source>
</evidence>
<dbReference type="SMART" id="SM00811">
    <property type="entry name" value="Alpha_kinase"/>
    <property type="match status" value="1"/>
</dbReference>
<dbReference type="SMART" id="SM00408">
    <property type="entry name" value="IGc2"/>
    <property type="match status" value="2"/>
</dbReference>
<reference evidence="14" key="4">
    <citation type="submission" date="2025-09" db="UniProtKB">
        <authorList>
            <consortium name="Ensembl"/>
        </authorList>
    </citation>
    <scope>IDENTIFICATION</scope>
</reference>